<feature type="transmembrane region" description="Helical" evidence="15">
    <location>
        <begin position="1254"/>
        <end position="1279"/>
    </location>
</feature>
<feature type="transmembrane region" description="Helical" evidence="15">
    <location>
        <begin position="1303"/>
        <end position="1325"/>
    </location>
</feature>
<dbReference type="Pfam" id="PF01094">
    <property type="entry name" value="ANF_receptor"/>
    <property type="match status" value="2"/>
</dbReference>
<protein>
    <recommendedName>
        <fullName evidence="14">G-protein coupled receptor family C group 6 member A</fullName>
    </recommendedName>
</protein>
<comment type="subunit">
    <text evidence="2">Homodimer; disulfide-linked.</text>
</comment>
<feature type="transmembrane region" description="Helical" evidence="15">
    <location>
        <begin position="1337"/>
        <end position="1359"/>
    </location>
</feature>
<dbReference type="PROSITE" id="PS00980">
    <property type="entry name" value="G_PROTEIN_RECEP_F3_2"/>
    <property type="match status" value="1"/>
</dbReference>
<dbReference type="Pfam" id="PF00003">
    <property type="entry name" value="7tm_3"/>
    <property type="match status" value="1"/>
</dbReference>
<dbReference type="PANTHER" id="PTHR24061:SF550">
    <property type="entry name" value="G-PROTEIN COUPLED RECEPTOR FAMILY C GROUP 6 MEMBER A-LIKE"/>
    <property type="match status" value="1"/>
</dbReference>
<dbReference type="InterPro" id="IPR000337">
    <property type="entry name" value="GPCR_3"/>
</dbReference>
<keyword evidence="7" id="KW-0297">G-protein coupled receptor</keyword>
<dbReference type="GO" id="GO:0050909">
    <property type="term" value="P:sensory perception of taste"/>
    <property type="evidence" value="ECO:0007669"/>
    <property type="project" value="UniProtKB-ARBA"/>
</dbReference>
<name>A0A6I8RIB7_XENTR</name>
<dbReference type="InParanoid" id="A0A6I8RIB7"/>
<evidence type="ECO:0000259" key="17">
    <source>
        <dbReference type="PROSITE" id="PS50259"/>
    </source>
</evidence>
<keyword evidence="9" id="KW-1015">Disulfide bond</keyword>
<reference evidence="18" key="1">
    <citation type="journal article" date="2010" name="Science">
        <title>The genome of the Western clawed frog Xenopus tropicalis.</title>
        <authorList>
            <person name="Hellsten U."/>
            <person name="Harland R.M."/>
            <person name="Gilchrist M.J."/>
            <person name="Hendrix D."/>
            <person name="Jurka J."/>
            <person name="Kapitonov V."/>
            <person name="Ovcharenko I."/>
            <person name="Putnam N.H."/>
            <person name="Shu S."/>
            <person name="Taher L."/>
            <person name="Blitz I.L."/>
            <person name="Blumberg B."/>
            <person name="Dichmann D.S."/>
            <person name="Dubchak I."/>
            <person name="Amaya E."/>
            <person name="Detter J.C."/>
            <person name="Fletcher R."/>
            <person name="Gerhard D.S."/>
            <person name="Goodstein D."/>
            <person name="Graves T."/>
            <person name="Grigoriev I.V."/>
            <person name="Grimwood J."/>
            <person name="Kawashima T."/>
            <person name="Lindquist E."/>
            <person name="Lucas S.M."/>
            <person name="Mead P.E."/>
            <person name="Mitros T."/>
            <person name="Ogino H."/>
            <person name="Ohta Y."/>
            <person name="Poliakov A.V."/>
            <person name="Pollet N."/>
            <person name="Robert J."/>
            <person name="Salamov A."/>
            <person name="Sater A.K."/>
            <person name="Schmutz J."/>
            <person name="Terry A."/>
            <person name="Vize P.D."/>
            <person name="Warren W.C."/>
            <person name="Wells D."/>
            <person name="Wills A."/>
            <person name="Wilson R.K."/>
            <person name="Zimmerman L.B."/>
            <person name="Zorn A.M."/>
            <person name="Grainger R."/>
            <person name="Grammer T."/>
            <person name="Khokha M.K."/>
            <person name="Richardson P.M."/>
            <person name="Rokhsar D.S."/>
        </authorList>
    </citation>
    <scope>NUCLEOTIDE SEQUENCE [LARGE SCALE GENOMIC DNA]</scope>
    <source>
        <strain evidence="18">Nigerian</strain>
    </source>
</reference>
<feature type="transmembrane region" description="Helical" evidence="15">
    <location>
        <begin position="1371"/>
        <end position="1394"/>
    </location>
</feature>
<evidence type="ECO:0000256" key="9">
    <source>
        <dbReference type="ARBA" id="ARBA00023157"/>
    </source>
</evidence>
<evidence type="ECO:0000256" key="3">
    <source>
        <dbReference type="ARBA" id="ARBA00022475"/>
    </source>
</evidence>
<evidence type="ECO:0000256" key="11">
    <source>
        <dbReference type="ARBA" id="ARBA00023180"/>
    </source>
</evidence>
<dbReference type="Gene3D" id="2.10.50.30">
    <property type="entry name" value="GPCR, family 3, nine cysteines domain"/>
    <property type="match status" value="2"/>
</dbReference>
<dbReference type="InterPro" id="IPR017979">
    <property type="entry name" value="GPCR_3_CS"/>
</dbReference>
<evidence type="ECO:0000256" key="5">
    <source>
        <dbReference type="ARBA" id="ARBA00022729"/>
    </source>
</evidence>
<keyword evidence="3" id="KW-1003">Cell membrane</keyword>
<dbReference type="PROSITE" id="PS50259">
    <property type="entry name" value="G_PROTEIN_RECEP_F3_4"/>
    <property type="match status" value="1"/>
</dbReference>
<evidence type="ECO:0000256" key="2">
    <source>
        <dbReference type="ARBA" id="ARBA00011748"/>
    </source>
</evidence>
<dbReference type="InterPro" id="IPR028082">
    <property type="entry name" value="Peripla_BP_I"/>
</dbReference>
<evidence type="ECO:0000256" key="7">
    <source>
        <dbReference type="ARBA" id="ARBA00023040"/>
    </source>
</evidence>
<feature type="domain" description="G-protein coupled receptors family 3 profile" evidence="17">
    <location>
        <begin position="1150"/>
        <end position="1409"/>
    </location>
</feature>
<evidence type="ECO:0000256" key="14">
    <source>
        <dbReference type="ARBA" id="ARBA00039774"/>
    </source>
</evidence>
<dbReference type="Gene3D" id="3.40.50.2300">
    <property type="match status" value="4"/>
</dbReference>
<feature type="signal peptide" evidence="16">
    <location>
        <begin position="1"/>
        <end position="19"/>
    </location>
</feature>
<keyword evidence="4 15" id="KW-0812">Transmembrane</keyword>
<keyword evidence="5 16" id="KW-0732">Signal</keyword>
<keyword evidence="8 15" id="KW-0472">Membrane</keyword>
<keyword evidence="10" id="KW-0675">Receptor</keyword>
<organism evidence="18">
    <name type="scientific">Xenopus tropicalis</name>
    <name type="common">Western clawed frog</name>
    <name type="synonym">Silurana tropicalis</name>
    <dbReference type="NCBI Taxonomy" id="8364"/>
    <lineage>
        <taxon>Eukaryota</taxon>
        <taxon>Metazoa</taxon>
        <taxon>Chordata</taxon>
        <taxon>Craniata</taxon>
        <taxon>Vertebrata</taxon>
        <taxon>Euteleostomi</taxon>
        <taxon>Amphibia</taxon>
        <taxon>Batrachia</taxon>
        <taxon>Anura</taxon>
        <taxon>Pipoidea</taxon>
        <taxon>Pipidae</taxon>
        <taxon>Xenopodinae</taxon>
        <taxon>Xenopus</taxon>
        <taxon>Silurana</taxon>
    </lineage>
</organism>
<dbReference type="InterPro" id="IPR038550">
    <property type="entry name" value="GPCR_3_9-Cys_sf"/>
</dbReference>
<evidence type="ECO:0000313" key="18">
    <source>
        <dbReference type="Ensembl" id="ENSXETP00000081404"/>
    </source>
</evidence>
<evidence type="ECO:0000256" key="4">
    <source>
        <dbReference type="ARBA" id="ARBA00022692"/>
    </source>
</evidence>
<evidence type="ECO:0000256" key="15">
    <source>
        <dbReference type="SAM" id="Phobius"/>
    </source>
</evidence>
<dbReference type="InterPro" id="IPR001828">
    <property type="entry name" value="ANF_lig-bd_rcpt"/>
</dbReference>
<dbReference type="PRINTS" id="PR00248">
    <property type="entry name" value="GPCRMGR"/>
</dbReference>
<dbReference type="GO" id="GO:0005886">
    <property type="term" value="C:plasma membrane"/>
    <property type="evidence" value="ECO:0007669"/>
    <property type="project" value="UniProtKB-SubCell"/>
</dbReference>
<feature type="transmembrane region" description="Helical" evidence="15">
    <location>
        <begin position="1220"/>
        <end position="1242"/>
    </location>
</feature>
<dbReference type="InterPro" id="IPR017978">
    <property type="entry name" value="GPCR_3_C"/>
</dbReference>
<comment type="subcellular location">
    <subcellularLocation>
        <location evidence="1">Cell membrane</location>
        <topology evidence="1">Multi-pass membrane protein</topology>
    </subcellularLocation>
</comment>
<dbReference type="InterPro" id="IPR000068">
    <property type="entry name" value="GPCR_3_Ca_sens_rcpt-rel"/>
</dbReference>
<evidence type="ECO:0000256" key="12">
    <source>
        <dbReference type="ARBA" id="ARBA00023224"/>
    </source>
</evidence>
<dbReference type="InterPro" id="IPR011500">
    <property type="entry name" value="GPCR_3_9-Cys_dom"/>
</dbReference>
<accession>A0A6I8RIB7</accession>
<evidence type="ECO:0000256" key="1">
    <source>
        <dbReference type="ARBA" id="ARBA00004651"/>
    </source>
</evidence>
<keyword evidence="12" id="KW-0807">Transducer</keyword>
<dbReference type="Ensembl" id="ENSXETT00000073995">
    <property type="protein sequence ID" value="ENSXETP00000081404"/>
    <property type="gene ID" value="ENSXETG00000032935"/>
</dbReference>
<feature type="transmembrane region" description="Helical" evidence="15">
    <location>
        <begin position="1185"/>
        <end position="1208"/>
    </location>
</feature>
<keyword evidence="11" id="KW-0325">Glycoprotein</keyword>
<keyword evidence="6 15" id="KW-1133">Transmembrane helix</keyword>
<feature type="chain" id="PRO_5030155664" description="G-protein coupled receptor family C group 6 member A" evidence="16">
    <location>
        <begin position="20"/>
        <end position="1443"/>
    </location>
</feature>
<dbReference type="Pfam" id="PF07562">
    <property type="entry name" value="NCD3G"/>
    <property type="match status" value="1"/>
</dbReference>
<evidence type="ECO:0000256" key="13">
    <source>
        <dbReference type="ARBA" id="ARBA00038492"/>
    </source>
</evidence>
<evidence type="ECO:0000256" key="10">
    <source>
        <dbReference type="ARBA" id="ARBA00023170"/>
    </source>
</evidence>
<dbReference type="GeneTree" id="ENSGT00940000166171"/>
<evidence type="ECO:0000256" key="8">
    <source>
        <dbReference type="ARBA" id="ARBA00023136"/>
    </source>
</evidence>
<dbReference type="SUPFAM" id="SSF53822">
    <property type="entry name" value="Periplasmic binding protein-like I"/>
    <property type="match status" value="2"/>
</dbReference>
<reference evidence="18" key="2">
    <citation type="submission" date="2020-05" db="UniProtKB">
        <authorList>
            <consortium name="Ensembl"/>
        </authorList>
    </citation>
    <scope>IDENTIFICATION</scope>
</reference>
<dbReference type="FunFam" id="2.10.50.30:FF:000004">
    <property type="entry name" value="Taste receptor type 1 member 3-like protein"/>
    <property type="match status" value="1"/>
</dbReference>
<dbReference type="FunFam" id="3.40.50.2300:FF:000016">
    <property type="entry name" value="Taste 1 receptor member 2"/>
    <property type="match status" value="1"/>
</dbReference>
<comment type="similarity">
    <text evidence="13">Belongs to the G-protein coupled receptor 3 family. TAS1R subfamily.</text>
</comment>
<dbReference type="GO" id="GO:0004930">
    <property type="term" value="F:G protein-coupled receptor activity"/>
    <property type="evidence" value="ECO:0007669"/>
    <property type="project" value="UniProtKB-KW"/>
</dbReference>
<feature type="transmembrane region" description="Helical" evidence="15">
    <location>
        <begin position="1150"/>
        <end position="1173"/>
    </location>
</feature>
<dbReference type="PANTHER" id="PTHR24061">
    <property type="entry name" value="CALCIUM-SENSING RECEPTOR-RELATED"/>
    <property type="match status" value="1"/>
</dbReference>
<dbReference type="FunFam" id="3.40.50.2300:FF:000152">
    <property type="entry name" value="G protein-coupled receptor class C group 6 member A"/>
    <property type="match status" value="1"/>
</dbReference>
<sequence>MFGVIRPLCFLCCFILDSAIPINSPNDLYARLQGDIMIGGLFPIHKEISDLAICTEPSELICTGFDLRGFLRSLGMVHAIERINSFNLLPGIKLGYEIYDTCGDASRGLQETIRFTGYEELAYEILHGMCNVTDLLPLVKAVVGAGYSEVSVAVARLLGFQLVPQISYGSTAAILSDKRRFPSFLRTVPSDVHMTKALAKLIRIFKWSYVGIISSDDDYGRSVLESLSMQFDSKYVCTAFKEKLPADISKPGVHVAIKTVTDTIKQSPAEVVILALKVPVVMELFNEIIKKNITRLWIATDYWSTSREVAAMPDIDSVGNILGLSFKNIEVPGFRIYLRNLTVGPNATNVFIEEYKRLRFECTDEYKEYKHCLKASPRNCTKSQSLKFKSPLACSTENIALASDDYLDKNIELDGTYSAYLSVTAIAKALNNILCSNGICNHNMTFAPWQLLKELKKIEFYDYDEKIFFTDDGNANIGYDVVSWYTVNGSMEFHVVGNYELSNGSIYLNKSLIIWNTEDKKAPSSLCTKPCIPGQYKIHSDVHCCYNCSDCAEGYYSESYGFSSLWSFSFPSDKIKHAVAWQRGDIMIGGIFPIHDGIFKQFENTFSEDFQCTGLRLRHIIDAMSMIYSIEKINNSTLLPGITLGYEIYDSCSSALKAVQAITYLIPETVAVNNSTNCNSHTDIIPTIKAVIGEEYSEMSIAISRILNIHLIPQISPSSSAVVLSDKVKFPSFLRTIPNDNHQTLALAKLVGTFGWNWVGIISTDDDYGRSAVEQLNIFFKQEGVCIAFTKIIPTYIDHPDLPDSLNNIINELTNSSTGSTASTDVVIVMAKTQIVSKLFDECIKMNITKTWIASDIWATSNEVSSAEEIKKVGTILGLNFKGGNVPGFADYLKDLKVSKNGEINKFIREYKNLRFGCTEDYIKYLECVNSSSKYCVLTDSIEKKSPLACKVKDVLGANDDYLLQIVEWRAEYSTALAVNAIAQALKNILCKKGKCDIDWNLPPNQLLNELKTGHYHFNEEKFNFDSYGDVLIDYDIIYWKPTDNTIEFLTIGAYNTTAGKVNIERNNITWHTKDNQVPFSNCSKCKPGFSKKHSDIACCYKCIECTEGYYTPEADMTECSKCPIYQWSDNGSSYCTNRTTQYLEWKNPYAVSLMIFVAIGIVAVLLIVILFIKHRDTPAVKAAGGNYTYLLVSSLLLSLMSTIFFIGQPSNISCQIRQPFYGISFTLCVSGILIKSLRILLAFESGKRGHKVVFFQPIIIISTSTFLQICICAIWQAVKCPFLSESYSVPKLHILQCNEGSYVAFSVMLGYIGLLAFICFILAYKGRKLPKKYNEARCITFSMLTYMFVWIAFIPIYMNTSDMYVSAVQVFAILASVYGVIFCHLLPVSYIVLFKGNTNNTERYMNSIRAFWIKKPEISLPQNKVFYTTHSNSILRKRCRSF</sequence>
<proteinExistence type="inferred from homology"/>
<evidence type="ECO:0000256" key="16">
    <source>
        <dbReference type="SAM" id="SignalP"/>
    </source>
</evidence>
<evidence type="ECO:0000256" key="6">
    <source>
        <dbReference type="ARBA" id="ARBA00022989"/>
    </source>
</evidence>
<dbReference type="PRINTS" id="PR00592">
    <property type="entry name" value="CASENSINGR"/>
</dbReference>